<dbReference type="PANTHER" id="PTHR14166">
    <property type="entry name" value="SLIT-ROBO RHO GTPASE ACTIVATING PROTEIN"/>
    <property type="match status" value="1"/>
</dbReference>
<feature type="region of interest" description="Disordered" evidence="6">
    <location>
        <begin position="175"/>
        <end position="205"/>
    </location>
</feature>
<dbReference type="Pfam" id="PF00620">
    <property type="entry name" value="RhoGAP"/>
    <property type="match status" value="1"/>
</dbReference>
<dbReference type="SMART" id="SM00326">
    <property type="entry name" value="SH3"/>
    <property type="match status" value="1"/>
</dbReference>
<evidence type="ECO:0000256" key="1">
    <source>
        <dbReference type="ARBA" id="ARBA00022443"/>
    </source>
</evidence>
<dbReference type="InterPro" id="IPR051627">
    <property type="entry name" value="SLIT-ROBO_RhoGAP"/>
</dbReference>
<feature type="region of interest" description="Disordered" evidence="6">
    <location>
        <begin position="877"/>
        <end position="896"/>
    </location>
</feature>
<dbReference type="PROSITE" id="PS51741">
    <property type="entry name" value="F_BAR"/>
    <property type="match status" value="1"/>
</dbReference>
<evidence type="ECO:0000256" key="4">
    <source>
        <dbReference type="PROSITE-ProRule" id="PRU00192"/>
    </source>
</evidence>
<evidence type="ECO:0000259" key="8">
    <source>
        <dbReference type="PROSITE" id="PS50238"/>
    </source>
</evidence>
<dbReference type="Pfam" id="PF14604">
    <property type="entry name" value="SH3_9"/>
    <property type="match status" value="1"/>
</dbReference>
<protein>
    <submittedName>
        <fullName evidence="10">Rho GTPase activating protein 4</fullName>
    </submittedName>
</protein>
<feature type="compositionally biased region" description="Basic and acidic residues" evidence="6">
    <location>
        <begin position="936"/>
        <end position="948"/>
    </location>
</feature>
<organism evidence="10 11">
    <name type="scientific">Pelusios castaneus</name>
    <name type="common">West African mud turtle</name>
    <dbReference type="NCBI Taxonomy" id="367368"/>
    <lineage>
        <taxon>Eukaryota</taxon>
        <taxon>Metazoa</taxon>
        <taxon>Chordata</taxon>
        <taxon>Craniata</taxon>
        <taxon>Vertebrata</taxon>
        <taxon>Euteleostomi</taxon>
        <taxon>Archelosauria</taxon>
        <taxon>Testudinata</taxon>
        <taxon>Testudines</taxon>
        <taxon>Pleurodira</taxon>
        <taxon>Pelomedusidae</taxon>
        <taxon>Pelusios</taxon>
    </lineage>
</organism>
<dbReference type="InterPro" id="IPR031160">
    <property type="entry name" value="F_BAR_dom"/>
</dbReference>
<evidence type="ECO:0000256" key="3">
    <source>
        <dbReference type="ARBA" id="ARBA00023054"/>
    </source>
</evidence>
<feature type="region of interest" description="Disordered" evidence="6">
    <location>
        <begin position="397"/>
        <end position="424"/>
    </location>
</feature>
<dbReference type="InterPro" id="IPR001452">
    <property type="entry name" value="SH3_domain"/>
</dbReference>
<dbReference type="InterPro" id="IPR036028">
    <property type="entry name" value="SH3-like_dom_sf"/>
</dbReference>
<dbReference type="SUPFAM" id="SSF48350">
    <property type="entry name" value="GTPase activation domain, GAP"/>
    <property type="match status" value="1"/>
</dbReference>
<dbReference type="InterPro" id="IPR000198">
    <property type="entry name" value="RhoGAP_dom"/>
</dbReference>
<dbReference type="SUPFAM" id="SSF103657">
    <property type="entry name" value="BAR/IMD domain-like"/>
    <property type="match status" value="1"/>
</dbReference>
<evidence type="ECO:0000259" key="7">
    <source>
        <dbReference type="PROSITE" id="PS50002"/>
    </source>
</evidence>
<dbReference type="Proteomes" id="UP000694393">
    <property type="component" value="Unplaced"/>
</dbReference>
<dbReference type="Pfam" id="PF00611">
    <property type="entry name" value="FCH"/>
    <property type="match status" value="1"/>
</dbReference>
<feature type="region of interest" description="Disordered" evidence="6">
    <location>
        <begin position="714"/>
        <end position="735"/>
    </location>
</feature>
<dbReference type="FunFam" id="2.30.30.40:FF:000136">
    <property type="entry name" value="Rho GTPase activating protein 4"/>
    <property type="match status" value="1"/>
</dbReference>
<feature type="domain" description="SH3" evidence="7">
    <location>
        <begin position="736"/>
        <end position="795"/>
    </location>
</feature>
<dbReference type="PROSITE" id="PS50002">
    <property type="entry name" value="SH3"/>
    <property type="match status" value="1"/>
</dbReference>
<dbReference type="InterPro" id="IPR001060">
    <property type="entry name" value="FCH_dom"/>
</dbReference>
<feature type="region of interest" description="Disordered" evidence="6">
    <location>
        <begin position="794"/>
        <end position="871"/>
    </location>
</feature>
<reference evidence="10" key="1">
    <citation type="submission" date="2025-08" db="UniProtKB">
        <authorList>
            <consortium name="Ensembl"/>
        </authorList>
    </citation>
    <scope>IDENTIFICATION</scope>
</reference>
<dbReference type="GO" id="GO:0007165">
    <property type="term" value="P:signal transduction"/>
    <property type="evidence" value="ECO:0007669"/>
    <property type="project" value="InterPro"/>
</dbReference>
<keyword evidence="3 5" id="KW-0175">Coiled coil</keyword>
<reference evidence="10" key="2">
    <citation type="submission" date="2025-09" db="UniProtKB">
        <authorList>
            <consortium name="Ensembl"/>
        </authorList>
    </citation>
    <scope>IDENTIFICATION</scope>
</reference>
<dbReference type="SUPFAM" id="SSF50044">
    <property type="entry name" value="SH3-domain"/>
    <property type="match status" value="1"/>
</dbReference>
<dbReference type="PROSITE" id="PS50238">
    <property type="entry name" value="RHOGAP"/>
    <property type="match status" value="1"/>
</dbReference>
<evidence type="ECO:0000313" key="10">
    <source>
        <dbReference type="Ensembl" id="ENSPCEP00000009834.1"/>
    </source>
</evidence>
<evidence type="ECO:0000313" key="11">
    <source>
        <dbReference type="Proteomes" id="UP000694393"/>
    </source>
</evidence>
<dbReference type="Gene3D" id="2.30.30.40">
    <property type="entry name" value="SH3 Domains"/>
    <property type="match status" value="1"/>
</dbReference>
<proteinExistence type="predicted"/>
<dbReference type="InterPro" id="IPR027267">
    <property type="entry name" value="AH/BAR_dom_sf"/>
</dbReference>
<feature type="compositionally biased region" description="Low complexity" evidence="6">
    <location>
        <begin position="402"/>
        <end position="416"/>
    </location>
</feature>
<dbReference type="Gene3D" id="1.10.555.10">
    <property type="entry name" value="Rho GTPase activation protein"/>
    <property type="match status" value="1"/>
</dbReference>
<keyword evidence="2" id="KW-0343">GTPase activation</keyword>
<feature type="domain" description="Rho-GAP" evidence="8">
    <location>
        <begin position="494"/>
        <end position="682"/>
    </location>
</feature>
<dbReference type="SMART" id="SM00055">
    <property type="entry name" value="FCH"/>
    <property type="match status" value="1"/>
</dbReference>
<dbReference type="GO" id="GO:0005096">
    <property type="term" value="F:GTPase activator activity"/>
    <property type="evidence" value="ECO:0007669"/>
    <property type="project" value="UniProtKB-KW"/>
</dbReference>
<feature type="region of interest" description="Disordered" evidence="6">
    <location>
        <begin position="926"/>
        <end position="948"/>
    </location>
</feature>
<dbReference type="SMART" id="SM00324">
    <property type="entry name" value="RhoGAP"/>
    <property type="match status" value="1"/>
</dbReference>
<name>A0A8C8VI57_9SAUR</name>
<keyword evidence="11" id="KW-1185">Reference proteome</keyword>
<keyword evidence="1 4" id="KW-0728">SH3 domain</keyword>
<accession>A0A8C8VI57</accession>
<dbReference type="Gene3D" id="1.20.1270.60">
    <property type="entry name" value="Arfaptin homology (AH) domain/BAR domain"/>
    <property type="match status" value="1"/>
</dbReference>
<evidence type="ECO:0000256" key="2">
    <source>
        <dbReference type="ARBA" id="ARBA00022468"/>
    </source>
</evidence>
<evidence type="ECO:0000256" key="5">
    <source>
        <dbReference type="PROSITE-ProRule" id="PRU01077"/>
    </source>
</evidence>
<feature type="domain" description="F-BAR" evidence="9">
    <location>
        <begin position="17"/>
        <end position="309"/>
    </location>
</feature>
<dbReference type="AlphaFoldDB" id="A0A8C8VI57"/>
<feature type="compositionally biased region" description="Basic and acidic residues" evidence="6">
    <location>
        <begin position="175"/>
        <end position="186"/>
    </location>
</feature>
<dbReference type="CDD" id="cd07656">
    <property type="entry name" value="F-BAR_srGAP"/>
    <property type="match status" value="1"/>
</dbReference>
<dbReference type="Ensembl" id="ENSPCET00000010167.1">
    <property type="protein sequence ID" value="ENSPCEP00000009834.1"/>
    <property type="gene ID" value="ENSPCEG00000007817.1"/>
</dbReference>
<evidence type="ECO:0000256" key="6">
    <source>
        <dbReference type="SAM" id="MobiDB-lite"/>
    </source>
</evidence>
<evidence type="ECO:0000259" key="9">
    <source>
        <dbReference type="PROSITE" id="PS51741"/>
    </source>
</evidence>
<dbReference type="InterPro" id="IPR008936">
    <property type="entry name" value="Rho_GTPase_activation_prot"/>
</dbReference>
<dbReference type="FunFam" id="1.20.1270.60:FF:000006">
    <property type="entry name" value="SLIT-ROBO Rho GTPase-activating protein 1 isoform 2"/>
    <property type="match status" value="1"/>
</dbReference>
<sequence>MSALGKARKAEYEAQAKELRGQLGEQLRGLDAQTETRLQLLQDLLEFLRRKAELELEYSRGLEKLSERFMARLRGGKEHPRKDLELLSPFRCWQLLLKQTRQAAQDHGALSDIYMGPLMQRLTHLMDDVGHLAKKSRDLKQHMQDELLTMISELQTVMKTYQTYHVECQNAENKLRDAERQEEKRGTKQPPEPGGAVGATGLDKIPRRSSIRKGERLLKRQARALTARQKSTMARNDYLLHLGATNAAVSNYYLQDVSDLLDCSVLGFHLSLGRLLRTYLVAEGQAQSSWQEGLGALEGAVLALDPPGDKARLMEANSAAYCLPTRFEYHPHEGDEVSEVQASGSLRQELQVRHTGVETRLKGVTLETDEVKKTLQATLRSLQELLEAEEPEVLEAFGGPESLRGSGTGSSSSSGSDGRGWAKRQAQQHEMETFYLTKLETFLGVRAVGAKLQSKLEMLRDATAQAATEDGEDFRTLPRVYLPRIPAELASFPTDLEAFVQESGQAIPLVVESCIRFINLHGLQHEGIFRVPGSQVRVTEIREAFERGEDPLVSGSCPRDLDSVAGVLKLFFRGLQKPLVPPAVFPELLETAQLKSPAERIAHLRDLVGQLPAPIVVVLRYLFAFLNHVSQYSDENMMSPYNLAVCFGPTLVATPASLDPVSAQPHANEAVKWLIVHPEAVFPDANQLPGPLYEKCMALHTTDDDCEVLSLDPAAEESEGDGPPETPAIASEDDLAVPPTAVAQFSYTGRSAQELTFQRGDRIHLLAKASEDWWRGELGGVHGLVPHKYISLASGTEKQRSPRSSGSDGDAGSPQAELMAEPSTRLRVNSEGGGRGRQRAGASPIRKLTSPFIDSGRLPFPLQPPSTPRAFDRVERGVPGEGPPLRGRPASGDKQGALEKHVEMDKAVARNMDSVFLELLTRTREKQGVADDSPEALDHPKAPPRWKEGSWPQVWLWSAQQRALQRGWEWGVSLGSPNTGTYPTAPPMSFRLSRPVPSGGESSLYGARVHCAQLHTPWAGGSCSGGLLPKHIGFLREPRHLGSLSGSGRGVGQEDRGGEIWNPDMSVLSPQFSCYSSTPPVHGGTPWI</sequence>